<reference evidence="2 3" key="1">
    <citation type="submission" date="2012-08" db="EMBL/GenBank/DDBJ databases">
        <title>Oryza genome evolution.</title>
        <authorList>
            <person name="Wing R.A."/>
        </authorList>
    </citation>
    <scope>NUCLEOTIDE SEQUENCE</scope>
</reference>
<dbReference type="AlphaFoldDB" id="A0A0D9WCW9"/>
<keyword evidence="3" id="KW-1185">Reference proteome</keyword>
<dbReference type="Proteomes" id="UP000032180">
    <property type="component" value="Chromosome 5"/>
</dbReference>
<organism evidence="2 3">
    <name type="scientific">Leersia perrieri</name>
    <dbReference type="NCBI Taxonomy" id="77586"/>
    <lineage>
        <taxon>Eukaryota</taxon>
        <taxon>Viridiplantae</taxon>
        <taxon>Streptophyta</taxon>
        <taxon>Embryophyta</taxon>
        <taxon>Tracheophyta</taxon>
        <taxon>Spermatophyta</taxon>
        <taxon>Magnoliopsida</taxon>
        <taxon>Liliopsida</taxon>
        <taxon>Poales</taxon>
        <taxon>Poaceae</taxon>
        <taxon>BOP clade</taxon>
        <taxon>Oryzoideae</taxon>
        <taxon>Oryzeae</taxon>
        <taxon>Oryzinae</taxon>
        <taxon>Leersia</taxon>
    </lineage>
</organism>
<feature type="region of interest" description="Disordered" evidence="1">
    <location>
        <begin position="1"/>
        <end position="106"/>
    </location>
</feature>
<sequence>MVVQQWTDSTQAHDAGGVGNGRPPPFAGGGDDVAARRAPSDQALTAQMNRKKSQSPRATANVGPHVSKRSRGFSLLPSRDFETKTKKPSPPRREAAAAEEEDEDGDRFGFYILADSPYLPSAAGIGGGALAAGEFSDSE</sequence>
<reference evidence="3" key="2">
    <citation type="submission" date="2013-12" db="EMBL/GenBank/DDBJ databases">
        <authorList>
            <person name="Yu Y."/>
            <person name="Lee S."/>
            <person name="de Baynast K."/>
            <person name="Wissotski M."/>
            <person name="Liu L."/>
            <person name="Talag J."/>
            <person name="Goicoechea J."/>
            <person name="Angelova A."/>
            <person name="Jetty R."/>
            <person name="Kudrna D."/>
            <person name="Golser W."/>
            <person name="Rivera L."/>
            <person name="Zhang J."/>
            <person name="Wing R."/>
        </authorList>
    </citation>
    <scope>NUCLEOTIDE SEQUENCE</scope>
</reference>
<reference evidence="2" key="3">
    <citation type="submission" date="2015-04" db="UniProtKB">
        <authorList>
            <consortium name="EnsemblPlants"/>
        </authorList>
    </citation>
    <scope>IDENTIFICATION</scope>
</reference>
<feature type="compositionally biased region" description="Polar residues" evidence="1">
    <location>
        <begin position="1"/>
        <end position="12"/>
    </location>
</feature>
<proteinExistence type="predicted"/>
<feature type="compositionally biased region" description="Basic and acidic residues" evidence="1">
    <location>
        <begin position="79"/>
        <end position="96"/>
    </location>
</feature>
<evidence type="ECO:0000256" key="1">
    <source>
        <dbReference type="SAM" id="MobiDB-lite"/>
    </source>
</evidence>
<dbReference type="HOGENOM" id="CLU_1848004_0_0_1"/>
<evidence type="ECO:0000313" key="2">
    <source>
        <dbReference type="EnsemblPlants" id="LPERR05G03240.1"/>
    </source>
</evidence>
<name>A0A0D9WCW9_9ORYZ</name>
<dbReference type="EnsemblPlants" id="LPERR05G03240.1">
    <property type="protein sequence ID" value="LPERR05G03240.1"/>
    <property type="gene ID" value="LPERR05G03240"/>
</dbReference>
<accession>A0A0D9WCW9</accession>
<dbReference type="Gramene" id="LPERR05G03240.1">
    <property type="protein sequence ID" value="LPERR05G03240.1"/>
    <property type="gene ID" value="LPERR05G03240"/>
</dbReference>
<protein>
    <submittedName>
        <fullName evidence="2">Uncharacterized protein</fullName>
    </submittedName>
</protein>
<evidence type="ECO:0000313" key="3">
    <source>
        <dbReference type="Proteomes" id="UP000032180"/>
    </source>
</evidence>